<feature type="region of interest" description="Disordered" evidence="1">
    <location>
        <begin position="22"/>
        <end position="69"/>
    </location>
</feature>
<proteinExistence type="predicted"/>
<name>A0A4Y1QZW1_PRUDU</name>
<sequence>FYTPLLFSRHFLSLPLSPRVAQQCDRSPSSDGSATQAEPISRGYLRVASVSPSQPDQPPPRGRPELAEKSCFPTEAVDVRGIHHRATHNLSFKSVGVDYLNV</sequence>
<gene>
    <name evidence="2" type="ORF">Prudu_006483</name>
</gene>
<protein>
    <submittedName>
        <fullName evidence="2">Uncharacterized protein</fullName>
    </submittedName>
</protein>
<dbReference type="AlphaFoldDB" id="A0A4Y1QZW1"/>
<reference evidence="2" key="1">
    <citation type="journal article" date="2019" name="Science">
        <title>Mutation of a bHLH transcription factor allowed almond domestication.</title>
        <authorList>
            <person name="Sanchez-Perez R."/>
            <person name="Pavan S."/>
            <person name="Mazzeo R."/>
            <person name="Moldovan C."/>
            <person name="Aiese Cigliano R."/>
            <person name="Del Cueto J."/>
            <person name="Ricciardi F."/>
            <person name="Lotti C."/>
            <person name="Ricciardi L."/>
            <person name="Dicenta F."/>
            <person name="Lopez-Marques R.L."/>
            <person name="Lindberg Moller B."/>
        </authorList>
    </citation>
    <scope>NUCLEOTIDE SEQUENCE</scope>
</reference>
<dbReference type="EMBL" id="AP019298">
    <property type="protein sequence ID" value="BBG97374.1"/>
    <property type="molecule type" value="Genomic_DNA"/>
</dbReference>
<organism evidence="2">
    <name type="scientific">Prunus dulcis</name>
    <name type="common">Almond</name>
    <name type="synonym">Amygdalus dulcis</name>
    <dbReference type="NCBI Taxonomy" id="3755"/>
    <lineage>
        <taxon>Eukaryota</taxon>
        <taxon>Viridiplantae</taxon>
        <taxon>Streptophyta</taxon>
        <taxon>Embryophyta</taxon>
        <taxon>Tracheophyta</taxon>
        <taxon>Spermatophyta</taxon>
        <taxon>Magnoliopsida</taxon>
        <taxon>eudicotyledons</taxon>
        <taxon>Gunneridae</taxon>
        <taxon>Pentapetalae</taxon>
        <taxon>rosids</taxon>
        <taxon>fabids</taxon>
        <taxon>Rosales</taxon>
        <taxon>Rosaceae</taxon>
        <taxon>Amygdaloideae</taxon>
        <taxon>Amygdaleae</taxon>
        <taxon>Prunus</taxon>
    </lineage>
</organism>
<evidence type="ECO:0000313" key="2">
    <source>
        <dbReference type="EMBL" id="BBG97374.1"/>
    </source>
</evidence>
<feature type="non-terminal residue" evidence="2">
    <location>
        <position position="1"/>
    </location>
</feature>
<feature type="compositionally biased region" description="Polar residues" evidence="1">
    <location>
        <begin position="24"/>
        <end position="38"/>
    </location>
</feature>
<accession>A0A4Y1QZW1</accession>
<evidence type="ECO:0000256" key="1">
    <source>
        <dbReference type="SAM" id="MobiDB-lite"/>
    </source>
</evidence>